<evidence type="ECO:0000313" key="7">
    <source>
        <dbReference type="Proteomes" id="UP001165041"/>
    </source>
</evidence>
<dbReference type="InterPro" id="IPR001296">
    <property type="entry name" value="Glyco_trans_1"/>
</dbReference>
<feature type="domain" description="Glycosyl transferase family 1" evidence="5">
    <location>
        <begin position="525"/>
        <end position="697"/>
    </location>
</feature>
<feature type="compositionally biased region" description="Low complexity" evidence="4">
    <location>
        <begin position="732"/>
        <end position="743"/>
    </location>
</feature>
<proteinExistence type="predicted"/>
<dbReference type="SUPFAM" id="SSF53756">
    <property type="entry name" value="UDP-Glycosyltransferase/glycogen phosphorylase"/>
    <property type="match status" value="1"/>
</dbReference>
<evidence type="ECO:0000313" key="6">
    <source>
        <dbReference type="EMBL" id="GLW73867.1"/>
    </source>
</evidence>
<dbReference type="Proteomes" id="UP001165041">
    <property type="component" value="Unassembled WGS sequence"/>
</dbReference>
<name>A0A9W6QBQ1_9ACTN</name>
<gene>
    <name evidence="6" type="ORF">Kpho02_61650</name>
</gene>
<keyword evidence="3" id="KW-0808">Transferase</keyword>
<accession>A0A9W6QBQ1</accession>
<dbReference type="AlphaFoldDB" id="A0A9W6QBQ1"/>
<comment type="caution">
    <text evidence="6">The sequence shown here is derived from an EMBL/GenBank/DDBJ whole genome shotgun (WGS) entry which is preliminary data.</text>
</comment>
<evidence type="ECO:0000256" key="3">
    <source>
        <dbReference type="ARBA" id="ARBA00022679"/>
    </source>
</evidence>
<dbReference type="GO" id="GO:0016757">
    <property type="term" value="F:glycosyltransferase activity"/>
    <property type="evidence" value="ECO:0007669"/>
    <property type="project" value="UniProtKB-KW"/>
</dbReference>
<feature type="region of interest" description="Disordered" evidence="4">
    <location>
        <begin position="1"/>
        <end position="51"/>
    </location>
</feature>
<organism evidence="6 7">
    <name type="scientific">Kitasatospora phosalacinea</name>
    <dbReference type="NCBI Taxonomy" id="2065"/>
    <lineage>
        <taxon>Bacteria</taxon>
        <taxon>Bacillati</taxon>
        <taxon>Actinomycetota</taxon>
        <taxon>Actinomycetes</taxon>
        <taxon>Kitasatosporales</taxon>
        <taxon>Streptomycetaceae</taxon>
        <taxon>Kitasatospora</taxon>
    </lineage>
</organism>
<dbReference type="Pfam" id="PF00534">
    <property type="entry name" value="Glycos_transf_1"/>
    <property type="match status" value="1"/>
</dbReference>
<dbReference type="PANTHER" id="PTHR12526:SF510">
    <property type="entry name" value="D-INOSITOL 3-PHOSPHATE GLYCOSYLTRANSFERASE"/>
    <property type="match status" value="1"/>
</dbReference>
<reference evidence="6" key="1">
    <citation type="submission" date="2023-02" db="EMBL/GenBank/DDBJ databases">
        <title>Kitasatospora phosalacinea NBRC 14627.</title>
        <authorList>
            <person name="Ichikawa N."/>
            <person name="Sato H."/>
            <person name="Tonouchi N."/>
        </authorList>
    </citation>
    <scope>NUCLEOTIDE SEQUENCE</scope>
    <source>
        <strain evidence="6">NBRC 14627</strain>
    </source>
</reference>
<evidence type="ECO:0000259" key="5">
    <source>
        <dbReference type="Pfam" id="PF00534"/>
    </source>
</evidence>
<protein>
    <recommendedName>
        <fullName evidence="1">D-inositol 3-phosphate glycosyltransferase</fullName>
    </recommendedName>
</protein>
<evidence type="ECO:0000256" key="1">
    <source>
        <dbReference type="ARBA" id="ARBA00021292"/>
    </source>
</evidence>
<dbReference type="Gene3D" id="3.40.50.2000">
    <property type="entry name" value="Glycogen Phosphorylase B"/>
    <property type="match status" value="2"/>
</dbReference>
<dbReference type="EMBL" id="BSSA01000029">
    <property type="protein sequence ID" value="GLW73867.1"/>
    <property type="molecule type" value="Genomic_DNA"/>
</dbReference>
<dbReference type="PANTHER" id="PTHR12526">
    <property type="entry name" value="GLYCOSYLTRANSFERASE"/>
    <property type="match status" value="1"/>
</dbReference>
<feature type="region of interest" description="Disordered" evidence="4">
    <location>
        <begin position="723"/>
        <end position="743"/>
    </location>
</feature>
<keyword evidence="2" id="KW-0328">Glycosyltransferase</keyword>
<dbReference type="CDD" id="cd03801">
    <property type="entry name" value="GT4_PimA-like"/>
    <property type="match status" value="1"/>
</dbReference>
<sequence length="743" mass="78441">MVGHAAPVRATPGRSIRSGPPLRNTPGSATDEGLSPMPRDTSAPGDDTTAAAPAVPDAVARWRRHWWAPASPAPGGDDLLSLLARAEYGYGAERRGAHALAPEDHRTAQLRRAARADAPRDPFALVTAARGGPMLRSALAEAWAVTVTAGHRDRAGAALRSRLLLPVTGTEAACLLDLAEAHGLLPLTAAECAPRARSGDRWERHAALRYLSGVPGGRDVLPGRPFTSDPYESLLLSAAWDRAQPGALPGTGFRRTVRGLPARPATGLVVAQSMTTGRLGEPGVGLSGGTGVLLAGVGDAMAATREVARVLTVVLADPSRLRRGRPLVERIGSGHWALHVPVPGDGQVDPAAALYLRPAVAWWTARLLGLPGAAPDVVHARFADDCSLAVADAARRCGSRFVFTVAPDPHRTMAERHRGVPRTSRSEPAAALRLDLHRIFVGDRLVARSDLLVTIPGRTGADDLSAHFPQLGTAARTRRTASAPEGIPAFAPRADDEQVAVALVDRLFRDGARPDGVDTAARGLRLILNVGRLHPVKQQDRLVEAWLEAGLHRSTTMLLIGGSATGTATPVEEEMRARIAKLLSGHPEARRRIALWPALPNHEVRVLERALASGDRTGRVLYVCPSAKEEFGLAVLEAMDSGLPVAGPQRGGVPHYVRDGVNGFLLATDSVPALAQRLTELVGLPDDALARVAEAGRRSVASRFSAPAMAQSLATAYHRLVASTAPRRRSSRGPARPVVRGNG</sequence>
<evidence type="ECO:0000256" key="4">
    <source>
        <dbReference type="SAM" id="MobiDB-lite"/>
    </source>
</evidence>
<evidence type="ECO:0000256" key="2">
    <source>
        <dbReference type="ARBA" id="ARBA00022676"/>
    </source>
</evidence>